<organism evidence="1">
    <name type="scientific">marine metagenome</name>
    <dbReference type="NCBI Taxonomy" id="408172"/>
    <lineage>
        <taxon>unclassified sequences</taxon>
        <taxon>metagenomes</taxon>
        <taxon>ecological metagenomes</taxon>
    </lineage>
</organism>
<proteinExistence type="predicted"/>
<name>A0A381TI43_9ZZZZ</name>
<dbReference type="EMBL" id="UINC01004454">
    <property type="protein sequence ID" value="SVA14447.1"/>
    <property type="molecule type" value="Genomic_DNA"/>
</dbReference>
<gene>
    <name evidence="1" type="ORF">METZ01_LOCUS67301</name>
</gene>
<accession>A0A381TI43</accession>
<reference evidence="1" key="1">
    <citation type="submission" date="2018-05" db="EMBL/GenBank/DDBJ databases">
        <authorList>
            <person name="Lanie J.A."/>
            <person name="Ng W.-L."/>
            <person name="Kazmierczak K.M."/>
            <person name="Andrzejewski T.M."/>
            <person name="Davidsen T.M."/>
            <person name="Wayne K.J."/>
            <person name="Tettelin H."/>
            <person name="Glass J.I."/>
            <person name="Rusch D."/>
            <person name="Podicherti R."/>
            <person name="Tsui H.-C.T."/>
            <person name="Winkler M.E."/>
        </authorList>
    </citation>
    <scope>NUCLEOTIDE SEQUENCE</scope>
</reference>
<dbReference type="AlphaFoldDB" id="A0A381TI43"/>
<evidence type="ECO:0000313" key="1">
    <source>
        <dbReference type="EMBL" id="SVA14447.1"/>
    </source>
</evidence>
<protein>
    <submittedName>
        <fullName evidence="1">Uncharacterized protein</fullName>
    </submittedName>
</protein>
<sequence length="34" mass="3811">MTSDNLQRKMCQIRQEERGTAVNGFAATNLLASR</sequence>